<reference evidence="4 5" key="1">
    <citation type="submission" date="2018-12" db="EMBL/GenBank/DDBJ databases">
        <title>Complete genome of Nonlabens sp. MJ115.</title>
        <authorList>
            <person name="Choi H.S."/>
            <person name="Jung J."/>
        </authorList>
    </citation>
    <scope>NUCLEOTIDE SEQUENCE [LARGE SCALE GENOMIC DNA]</scope>
    <source>
        <strain evidence="4 5">MJ115</strain>
    </source>
</reference>
<evidence type="ECO:0000256" key="1">
    <source>
        <dbReference type="ARBA" id="ARBA00022737"/>
    </source>
</evidence>
<name>A0A3S9MV18_9FLAO</name>
<dbReference type="InterPro" id="IPR002110">
    <property type="entry name" value="Ankyrin_rpt"/>
</dbReference>
<protein>
    <submittedName>
        <fullName evidence="4">Ankyrin repeat domain-containing protein</fullName>
    </submittedName>
</protein>
<evidence type="ECO:0000256" key="3">
    <source>
        <dbReference type="PROSITE-ProRule" id="PRU00023"/>
    </source>
</evidence>
<dbReference type="InterPro" id="IPR036770">
    <property type="entry name" value="Ankyrin_rpt-contain_sf"/>
</dbReference>
<organism evidence="4 5">
    <name type="scientific">Nonlabens ponticola</name>
    <dbReference type="NCBI Taxonomy" id="2496866"/>
    <lineage>
        <taxon>Bacteria</taxon>
        <taxon>Pseudomonadati</taxon>
        <taxon>Bacteroidota</taxon>
        <taxon>Flavobacteriia</taxon>
        <taxon>Flavobacteriales</taxon>
        <taxon>Flavobacteriaceae</taxon>
        <taxon>Nonlabens</taxon>
    </lineage>
</organism>
<dbReference type="Gene3D" id="1.25.40.20">
    <property type="entry name" value="Ankyrin repeat-containing domain"/>
    <property type="match status" value="1"/>
</dbReference>
<feature type="repeat" description="ANK" evidence="3">
    <location>
        <begin position="110"/>
        <end position="144"/>
    </location>
</feature>
<dbReference type="EMBL" id="CP034549">
    <property type="protein sequence ID" value="AZQ43017.1"/>
    <property type="molecule type" value="Genomic_DNA"/>
</dbReference>
<dbReference type="PRINTS" id="PR01415">
    <property type="entry name" value="ANKYRIN"/>
</dbReference>
<dbReference type="Pfam" id="PF00023">
    <property type="entry name" value="Ank"/>
    <property type="match status" value="1"/>
</dbReference>
<dbReference type="PROSITE" id="PS50297">
    <property type="entry name" value="ANK_REP_REGION"/>
    <property type="match status" value="1"/>
</dbReference>
<sequence length="167" mass="18978">MENKNRPLIPYDSLRRMRSLVQRDAMEELTHMLEDHGVDAKDSDGRTALMHASFFGKDELVASLIEQGADVNHQDKIGYCALHHCSLEMRTGAALLLLNNHADPNLMDEHDNGPLWVALMNSKGNFDLVKLLIEHGADPEIENLYERTPEDLAETLYKKELDELLED</sequence>
<keyword evidence="1" id="KW-0677">Repeat</keyword>
<accession>A0A3S9MV18</accession>
<evidence type="ECO:0000256" key="2">
    <source>
        <dbReference type="ARBA" id="ARBA00023043"/>
    </source>
</evidence>
<dbReference type="RefSeq" id="WP_126445014.1">
    <property type="nucleotide sequence ID" value="NZ_CP034549.1"/>
</dbReference>
<dbReference type="Pfam" id="PF12796">
    <property type="entry name" value="Ank_2"/>
    <property type="match status" value="1"/>
</dbReference>
<gene>
    <name evidence="4" type="ORF">EJ995_01765</name>
</gene>
<keyword evidence="2 3" id="KW-0040">ANK repeat</keyword>
<dbReference type="PROSITE" id="PS50088">
    <property type="entry name" value="ANK_REPEAT"/>
    <property type="match status" value="2"/>
</dbReference>
<dbReference type="OrthoDB" id="407974at2"/>
<feature type="repeat" description="ANK" evidence="3">
    <location>
        <begin position="44"/>
        <end position="76"/>
    </location>
</feature>
<dbReference type="SMART" id="SM00248">
    <property type="entry name" value="ANK"/>
    <property type="match status" value="3"/>
</dbReference>
<dbReference type="SUPFAM" id="SSF48403">
    <property type="entry name" value="Ankyrin repeat"/>
    <property type="match status" value="1"/>
</dbReference>
<keyword evidence="5" id="KW-1185">Reference proteome</keyword>
<evidence type="ECO:0000313" key="5">
    <source>
        <dbReference type="Proteomes" id="UP000279600"/>
    </source>
</evidence>
<dbReference type="Proteomes" id="UP000279600">
    <property type="component" value="Chromosome"/>
</dbReference>
<dbReference type="KEGG" id="noj:EJ995_01765"/>
<evidence type="ECO:0000313" key="4">
    <source>
        <dbReference type="EMBL" id="AZQ43017.1"/>
    </source>
</evidence>
<proteinExistence type="predicted"/>
<dbReference type="PANTHER" id="PTHR24171">
    <property type="entry name" value="ANKYRIN REPEAT DOMAIN-CONTAINING PROTEIN 39-RELATED"/>
    <property type="match status" value="1"/>
</dbReference>
<dbReference type="AlphaFoldDB" id="A0A3S9MV18"/>